<dbReference type="InterPro" id="IPR000700">
    <property type="entry name" value="PAS-assoc_C"/>
</dbReference>
<evidence type="ECO:0000256" key="5">
    <source>
        <dbReference type="ARBA" id="ARBA00023012"/>
    </source>
</evidence>
<dbReference type="InterPro" id="IPR013656">
    <property type="entry name" value="PAS_4"/>
</dbReference>
<evidence type="ECO:0000313" key="11">
    <source>
        <dbReference type="Proteomes" id="UP000753908"/>
    </source>
</evidence>
<dbReference type="InterPro" id="IPR036890">
    <property type="entry name" value="HATPase_C_sf"/>
</dbReference>
<reference evidence="10" key="2">
    <citation type="journal article" date="2022" name="Microbiol. Resour. Announc.">
        <title>Metagenome Sequencing to Explore Phylogenomics of Terrestrial Cyanobacteria.</title>
        <authorList>
            <person name="Ward R.D."/>
            <person name="Stajich J.E."/>
            <person name="Johansen J.R."/>
            <person name="Huntemann M."/>
            <person name="Clum A."/>
            <person name="Foster B."/>
            <person name="Foster B."/>
            <person name="Roux S."/>
            <person name="Palaniappan K."/>
            <person name="Varghese N."/>
            <person name="Mukherjee S."/>
            <person name="Reddy T.B.K."/>
            <person name="Daum C."/>
            <person name="Copeland A."/>
            <person name="Chen I.A."/>
            <person name="Ivanova N.N."/>
            <person name="Kyrpides N.C."/>
            <person name="Shapiro N."/>
            <person name="Eloe-Fadrosh E.A."/>
            <person name="Pietrasiak N."/>
        </authorList>
    </citation>
    <scope>NUCLEOTIDE SEQUENCE</scope>
    <source>
        <strain evidence="10">CPER-KK1</strain>
    </source>
</reference>
<dbReference type="PANTHER" id="PTHR43065:SF50">
    <property type="entry name" value="HISTIDINE KINASE"/>
    <property type="match status" value="1"/>
</dbReference>
<keyword evidence="6" id="KW-0175">Coiled coil</keyword>
<dbReference type="Pfam" id="PF08448">
    <property type="entry name" value="PAS_4"/>
    <property type="match status" value="1"/>
</dbReference>
<dbReference type="EC" id="2.7.13.3" evidence="2"/>
<keyword evidence="3" id="KW-0597">Phosphoprotein</keyword>
<dbReference type="GO" id="GO:0000155">
    <property type="term" value="F:phosphorelay sensor kinase activity"/>
    <property type="evidence" value="ECO:0007669"/>
    <property type="project" value="InterPro"/>
</dbReference>
<dbReference type="InterPro" id="IPR000014">
    <property type="entry name" value="PAS"/>
</dbReference>
<name>A0A951PH67_9CYAN</name>
<feature type="domain" description="PAS" evidence="8">
    <location>
        <begin position="314"/>
        <end position="384"/>
    </location>
</feature>
<feature type="domain" description="Histidine kinase" evidence="7">
    <location>
        <begin position="479"/>
        <end position="753"/>
    </location>
</feature>
<dbReference type="SUPFAM" id="SSF55874">
    <property type="entry name" value="ATPase domain of HSP90 chaperone/DNA topoisomerase II/histidine kinase"/>
    <property type="match status" value="1"/>
</dbReference>
<dbReference type="SUPFAM" id="SSF55785">
    <property type="entry name" value="PYP-like sensor domain (PAS domain)"/>
    <property type="match status" value="2"/>
</dbReference>
<dbReference type="Gene3D" id="1.10.287.130">
    <property type="match status" value="1"/>
</dbReference>
<dbReference type="InterPro" id="IPR013655">
    <property type="entry name" value="PAS_fold_3"/>
</dbReference>
<evidence type="ECO:0000256" key="4">
    <source>
        <dbReference type="ARBA" id="ARBA00022777"/>
    </source>
</evidence>
<dbReference type="InterPro" id="IPR035965">
    <property type="entry name" value="PAS-like_dom_sf"/>
</dbReference>
<dbReference type="Proteomes" id="UP000753908">
    <property type="component" value="Unassembled WGS sequence"/>
</dbReference>
<reference evidence="10" key="1">
    <citation type="submission" date="2021-05" db="EMBL/GenBank/DDBJ databases">
        <authorList>
            <person name="Pietrasiak N."/>
            <person name="Ward R."/>
            <person name="Stajich J.E."/>
            <person name="Kurbessoian T."/>
        </authorList>
    </citation>
    <scope>NUCLEOTIDE SEQUENCE</scope>
    <source>
        <strain evidence="10">CPER-KK1</strain>
    </source>
</reference>
<feature type="domain" description="PAS" evidence="8">
    <location>
        <begin position="17"/>
        <end position="65"/>
    </location>
</feature>
<evidence type="ECO:0000259" key="8">
    <source>
        <dbReference type="PROSITE" id="PS50112"/>
    </source>
</evidence>
<keyword evidence="4" id="KW-0808">Transferase</keyword>
<feature type="coiled-coil region" evidence="6">
    <location>
        <begin position="429"/>
        <end position="470"/>
    </location>
</feature>
<dbReference type="SMART" id="SM00086">
    <property type="entry name" value="PAC"/>
    <property type="match status" value="2"/>
</dbReference>
<keyword evidence="5" id="KW-0902">Two-component regulatory system</keyword>
<evidence type="ECO:0000256" key="2">
    <source>
        <dbReference type="ARBA" id="ARBA00012438"/>
    </source>
</evidence>
<dbReference type="CDD" id="cd00130">
    <property type="entry name" value="PAS"/>
    <property type="match status" value="2"/>
</dbReference>
<dbReference type="SMART" id="SM00387">
    <property type="entry name" value="HATPase_c"/>
    <property type="match status" value="1"/>
</dbReference>
<sequence length="774" mass="86208">MLPLKLDQQNAALAAKGDTPLETSFQELPLGVLVMGGQGEIRSVNQAALNLLGLTYTQLVGQTPLDPDWHVIQEDGTPFQLKLQSAPVRARQALLLLSTRKAIRNLVLGVYRPTNRDRIWLSVNTVPMINSDGCLEEIICNLSDITNLKVGEQLSRIYECFSRLGADPDENINCLTALAGELLAGTWALYNRLHQGLLWSFGQWRTPPDFSIVSEPKNQICKEVIQQGGEQVFVFNDLQNSNYAQNNPLILSCQLQTYVGKAVRCSGEYVGSLCVLYQNNFVPSEADKKLMGIIAAAIGVEEERKREAAVWAQNEAKWRSLLQNSSNLITILEADGTIRYASPALQNILGYKPKELIGKNTFEFLHPDDVSLVKDDLQRVVQDPTTEFSIELRFRHKEGSWRYLESTYSNLLMDAPTRLVVNSRDITERKEAEAALIQSEAQLREKAAQLEQALHELQETQTQLIQTEKMSSLGLLVAGIAHEINNPVSFIYGNIPHATHYTQDLLHLIDLYRQQYPNPAPAIQAEVEAIDLDFLSRDLPKVMDSMQLGAERIRQLVLSLRNFSRLDKAARAPVDLHQGIDNTLLLLQHRLKARAGNPGIQVIKEYGMLPPVECYAGQLNQVFMNILSNAIDALEEARETDSILEQETRSGCVNTSTSVPQVAPQKPAIRILTEAQDDNTVLIRIIDNGPGIPPQMQQQIFDPFFTTKSVGKGTGLGLSISFQIVVDKHGGHLKCFSTPGEGTEFSIVLPVQIKESESCQESLHEEVVKRAFAH</sequence>
<organism evidence="10 11">
    <name type="scientific">Symplocastrum torsivum CPER-KK1</name>
    <dbReference type="NCBI Taxonomy" id="450513"/>
    <lineage>
        <taxon>Bacteria</taxon>
        <taxon>Bacillati</taxon>
        <taxon>Cyanobacteriota</taxon>
        <taxon>Cyanophyceae</taxon>
        <taxon>Oscillatoriophycideae</taxon>
        <taxon>Oscillatoriales</taxon>
        <taxon>Microcoleaceae</taxon>
        <taxon>Symplocastrum</taxon>
    </lineage>
</organism>
<dbReference type="PROSITE" id="PS50113">
    <property type="entry name" value="PAC"/>
    <property type="match status" value="1"/>
</dbReference>
<accession>A0A951PH67</accession>
<comment type="catalytic activity">
    <reaction evidence="1">
        <text>ATP + protein L-histidine = ADP + protein N-phospho-L-histidine.</text>
        <dbReference type="EC" id="2.7.13.3"/>
    </reaction>
</comment>
<feature type="domain" description="PAC" evidence="9">
    <location>
        <begin position="388"/>
        <end position="438"/>
    </location>
</feature>
<evidence type="ECO:0000259" key="9">
    <source>
        <dbReference type="PROSITE" id="PS50113"/>
    </source>
</evidence>
<proteinExistence type="predicted"/>
<dbReference type="InterPro" id="IPR003661">
    <property type="entry name" value="HisK_dim/P_dom"/>
</dbReference>
<dbReference type="Pfam" id="PF02518">
    <property type="entry name" value="HATPase_c"/>
    <property type="match status" value="1"/>
</dbReference>
<comment type="caution">
    <text evidence="10">The sequence shown here is derived from an EMBL/GenBank/DDBJ whole genome shotgun (WGS) entry which is preliminary data.</text>
</comment>
<dbReference type="CDD" id="cd00082">
    <property type="entry name" value="HisKA"/>
    <property type="match status" value="1"/>
</dbReference>
<dbReference type="InterPro" id="IPR003594">
    <property type="entry name" value="HATPase_dom"/>
</dbReference>
<dbReference type="SMART" id="SM00091">
    <property type="entry name" value="PAS"/>
    <property type="match status" value="2"/>
</dbReference>
<gene>
    <name evidence="10" type="ORF">KME25_04720</name>
</gene>
<dbReference type="EMBL" id="JAHHIF010000005">
    <property type="protein sequence ID" value="MBW4543740.1"/>
    <property type="molecule type" value="Genomic_DNA"/>
</dbReference>
<dbReference type="Pfam" id="PF08447">
    <property type="entry name" value="PAS_3"/>
    <property type="match status" value="1"/>
</dbReference>
<dbReference type="PANTHER" id="PTHR43065">
    <property type="entry name" value="SENSOR HISTIDINE KINASE"/>
    <property type="match status" value="1"/>
</dbReference>
<evidence type="ECO:0000259" key="7">
    <source>
        <dbReference type="PROSITE" id="PS50109"/>
    </source>
</evidence>
<evidence type="ECO:0000313" key="10">
    <source>
        <dbReference type="EMBL" id="MBW4543740.1"/>
    </source>
</evidence>
<evidence type="ECO:0000256" key="6">
    <source>
        <dbReference type="SAM" id="Coils"/>
    </source>
</evidence>
<evidence type="ECO:0000256" key="3">
    <source>
        <dbReference type="ARBA" id="ARBA00022553"/>
    </source>
</evidence>
<dbReference type="Gene3D" id="3.30.450.20">
    <property type="entry name" value="PAS domain"/>
    <property type="match status" value="2"/>
</dbReference>
<dbReference type="InterPro" id="IPR004358">
    <property type="entry name" value="Sig_transdc_His_kin-like_C"/>
</dbReference>
<dbReference type="Gene3D" id="3.30.565.10">
    <property type="entry name" value="Histidine kinase-like ATPase, C-terminal domain"/>
    <property type="match status" value="1"/>
</dbReference>
<keyword evidence="4" id="KW-0418">Kinase</keyword>
<dbReference type="PRINTS" id="PR00344">
    <property type="entry name" value="BCTRLSENSOR"/>
</dbReference>
<dbReference type="AlphaFoldDB" id="A0A951PH67"/>
<protein>
    <recommendedName>
        <fullName evidence="2">histidine kinase</fullName>
        <ecNumber evidence="2">2.7.13.3</ecNumber>
    </recommendedName>
</protein>
<evidence type="ECO:0000256" key="1">
    <source>
        <dbReference type="ARBA" id="ARBA00000085"/>
    </source>
</evidence>
<dbReference type="NCBIfam" id="TIGR00229">
    <property type="entry name" value="sensory_box"/>
    <property type="match status" value="2"/>
</dbReference>
<dbReference type="PROSITE" id="PS50112">
    <property type="entry name" value="PAS"/>
    <property type="match status" value="2"/>
</dbReference>
<dbReference type="PROSITE" id="PS50109">
    <property type="entry name" value="HIS_KIN"/>
    <property type="match status" value="1"/>
</dbReference>
<dbReference type="InterPro" id="IPR001610">
    <property type="entry name" value="PAC"/>
</dbReference>
<dbReference type="InterPro" id="IPR005467">
    <property type="entry name" value="His_kinase_dom"/>
</dbReference>